<feature type="domain" description="Leucine-rich repeat-containing N-terminal plant-type" evidence="14">
    <location>
        <begin position="33"/>
        <end position="73"/>
    </location>
</feature>
<dbReference type="SUPFAM" id="SSF52058">
    <property type="entry name" value="L domain-like"/>
    <property type="match status" value="3"/>
</dbReference>
<keyword evidence="9" id="KW-0472">Membrane</keyword>
<proteinExistence type="inferred from homology"/>
<evidence type="ECO:0000256" key="10">
    <source>
        <dbReference type="ARBA" id="ARBA00023170"/>
    </source>
</evidence>
<dbReference type="PRINTS" id="PR00019">
    <property type="entry name" value="LEURICHRPT"/>
</dbReference>
<keyword evidence="3" id="KW-1003">Cell membrane</keyword>
<evidence type="ECO:0000256" key="2">
    <source>
        <dbReference type="ARBA" id="ARBA00009592"/>
    </source>
</evidence>
<keyword evidence="5" id="KW-0812">Transmembrane</keyword>
<evidence type="ECO:0000313" key="15">
    <source>
        <dbReference type="EMBL" id="KZV27559.1"/>
    </source>
</evidence>
<dbReference type="Gene3D" id="3.80.10.10">
    <property type="entry name" value="Ribonuclease Inhibitor"/>
    <property type="match status" value="4"/>
</dbReference>
<protein>
    <submittedName>
        <fullName evidence="15">Receptor-like protein 12</fullName>
    </submittedName>
</protein>
<keyword evidence="10 15" id="KW-0675">Receptor</keyword>
<dbReference type="Pfam" id="PF00560">
    <property type="entry name" value="LRR_1"/>
    <property type="match status" value="6"/>
</dbReference>
<dbReference type="InterPro" id="IPR013210">
    <property type="entry name" value="LRR_N_plant-typ"/>
</dbReference>
<keyword evidence="4" id="KW-0433">Leucine-rich repeat</keyword>
<organism evidence="15 16">
    <name type="scientific">Dorcoceras hygrometricum</name>
    <dbReference type="NCBI Taxonomy" id="472368"/>
    <lineage>
        <taxon>Eukaryota</taxon>
        <taxon>Viridiplantae</taxon>
        <taxon>Streptophyta</taxon>
        <taxon>Embryophyta</taxon>
        <taxon>Tracheophyta</taxon>
        <taxon>Spermatophyta</taxon>
        <taxon>Magnoliopsida</taxon>
        <taxon>eudicotyledons</taxon>
        <taxon>Gunneridae</taxon>
        <taxon>Pentapetalae</taxon>
        <taxon>asterids</taxon>
        <taxon>lamiids</taxon>
        <taxon>Lamiales</taxon>
        <taxon>Gesneriaceae</taxon>
        <taxon>Didymocarpoideae</taxon>
        <taxon>Trichosporeae</taxon>
        <taxon>Loxocarpinae</taxon>
        <taxon>Dorcoceras</taxon>
    </lineage>
</organism>
<dbReference type="GO" id="GO:0006952">
    <property type="term" value="P:defense response"/>
    <property type="evidence" value="ECO:0007669"/>
    <property type="project" value="UniProtKB-ARBA"/>
</dbReference>
<dbReference type="InterPro" id="IPR046956">
    <property type="entry name" value="RLP23-like"/>
</dbReference>
<dbReference type="GO" id="GO:0051707">
    <property type="term" value="P:response to other organism"/>
    <property type="evidence" value="ECO:0007669"/>
    <property type="project" value="UniProtKB-ARBA"/>
</dbReference>
<evidence type="ECO:0000256" key="3">
    <source>
        <dbReference type="ARBA" id="ARBA00022475"/>
    </source>
</evidence>
<dbReference type="InterPro" id="IPR003591">
    <property type="entry name" value="Leu-rich_rpt_typical-subtyp"/>
</dbReference>
<evidence type="ECO:0000256" key="12">
    <source>
        <dbReference type="SAM" id="MobiDB-lite"/>
    </source>
</evidence>
<dbReference type="SMART" id="SM00369">
    <property type="entry name" value="LRR_TYP"/>
    <property type="match status" value="7"/>
</dbReference>
<keyword evidence="7" id="KW-0677">Repeat</keyword>
<comment type="subcellular location">
    <subcellularLocation>
        <location evidence="1">Cell membrane</location>
        <topology evidence="1">Single-pass type I membrane protein</topology>
    </subcellularLocation>
</comment>
<accession>A0A2Z7AZS6</accession>
<evidence type="ECO:0000256" key="4">
    <source>
        <dbReference type="ARBA" id="ARBA00022614"/>
    </source>
</evidence>
<dbReference type="Pfam" id="PF13855">
    <property type="entry name" value="LRR_8"/>
    <property type="match status" value="3"/>
</dbReference>
<evidence type="ECO:0000256" key="7">
    <source>
        <dbReference type="ARBA" id="ARBA00022737"/>
    </source>
</evidence>
<keyword evidence="16" id="KW-1185">Reference proteome</keyword>
<evidence type="ECO:0000259" key="14">
    <source>
        <dbReference type="Pfam" id="PF08263"/>
    </source>
</evidence>
<comment type="similarity">
    <text evidence="2">Belongs to the RLP family.</text>
</comment>
<evidence type="ECO:0000256" key="6">
    <source>
        <dbReference type="ARBA" id="ARBA00022729"/>
    </source>
</evidence>
<dbReference type="FunFam" id="3.80.10.10:FF:000095">
    <property type="entry name" value="LRR receptor-like serine/threonine-protein kinase GSO1"/>
    <property type="match status" value="1"/>
</dbReference>
<name>A0A2Z7AZS6_9LAMI</name>
<feature type="compositionally biased region" description="Polar residues" evidence="12">
    <location>
        <begin position="982"/>
        <end position="993"/>
    </location>
</feature>
<evidence type="ECO:0000256" key="13">
    <source>
        <dbReference type="SAM" id="SignalP"/>
    </source>
</evidence>
<evidence type="ECO:0000313" key="16">
    <source>
        <dbReference type="Proteomes" id="UP000250235"/>
    </source>
</evidence>
<feature type="chain" id="PRO_5016366730" evidence="13">
    <location>
        <begin position="25"/>
        <end position="1114"/>
    </location>
</feature>
<evidence type="ECO:0000256" key="11">
    <source>
        <dbReference type="ARBA" id="ARBA00023180"/>
    </source>
</evidence>
<dbReference type="EMBL" id="KV010625">
    <property type="protein sequence ID" value="KZV27559.1"/>
    <property type="molecule type" value="Genomic_DNA"/>
</dbReference>
<reference evidence="15 16" key="1">
    <citation type="journal article" date="2015" name="Proc. Natl. Acad. Sci. U.S.A.">
        <title>The resurrection genome of Boea hygrometrica: A blueprint for survival of dehydration.</title>
        <authorList>
            <person name="Xiao L."/>
            <person name="Yang G."/>
            <person name="Zhang L."/>
            <person name="Yang X."/>
            <person name="Zhao S."/>
            <person name="Ji Z."/>
            <person name="Zhou Q."/>
            <person name="Hu M."/>
            <person name="Wang Y."/>
            <person name="Chen M."/>
            <person name="Xu Y."/>
            <person name="Jin H."/>
            <person name="Xiao X."/>
            <person name="Hu G."/>
            <person name="Bao F."/>
            <person name="Hu Y."/>
            <person name="Wan P."/>
            <person name="Li L."/>
            <person name="Deng X."/>
            <person name="Kuang T."/>
            <person name="Xiang C."/>
            <person name="Zhu J.K."/>
            <person name="Oliver M.J."/>
            <person name="He Y."/>
        </authorList>
    </citation>
    <scope>NUCLEOTIDE SEQUENCE [LARGE SCALE GENOMIC DNA]</scope>
    <source>
        <strain evidence="16">cv. XS01</strain>
    </source>
</reference>
<dbReference type="OrthoDB" id="2013775at2759"/>
<keyword evidence="11" id="KW-0325">Glycoprotein</keyword>
<dbReference type="InterPro" id="IPR032675">
    <property type="entry name" value="LRR_dom_sf"/>
</dbReference>
<dbReference type="Pfam" id="PF08263">
    <property type="entry name" value="LRRNT_2"/>
    <property type="match status" value="1"/>
</dbReference>
<keyword evidence="6 13" id="KW-0732">Signal</keyword>
<gene>
    <name evidence="15" type="ORF">F511_10963</name>
</gene>
<dbReference type="FunFam" id="3.80.10.10:FF:001347">
    <property type="entry name" value="LRR receptor-like serine/threonine-protein kinase GSO2"/>
    <property type="match status" value="1"/>
</dbReference>
<dbReference type="Proteomes" id="UP000250235">
    <property type="component" value="Unassembled WGS sequence"/>
</dbReference>
<dbReference type="InterPro" id="IPR001611">
    <property type="entry name" value="Leu-rich_rpt"/>
</dbReference>
<feature type="region of interest" description="Disordered" evidence="12">
    <location>
        <begin position="970"/>
        <end position="1009"/>
    </location>
</feature>
<feature type="signal peptide" evidence="13">
    <location>
        <begin position="1"/>
        <end position="24"/>
    </location>
</feature>
<dbReference type="GO" id="GO:0005886">
    <property type="term" value="C:plasma membrane"/>
    <property type="evidence" value="ECO:0007669"/>
    <property type="project" value="UniProtKB-SubCell"/>
</dbReference>
<dbReference type="PANTHER" id="PTHR48063">
    <property type="entry name" value="LRR RECEPTOR-LIKE KINASE"/>
    <property type="match status" value="1"/>
</dbReference>
<dbReference type="FunFam" id="3.80.10.10:FF:000111">
    <property type="entry name" value="LRR receptor-like serine/threonine-protein kinase ERECTA"/>
    <property type="match status" value="1"/>
</dbReference>
<evidence type="ECO:0000256" key="5">
    <source>
        <dbReference type="ARBA" id="ARBA00022692"/>
    </source>
</evidence>
<evidence type="ECO:0000256" key="1">
    <source>
        <dbReference type="ARBA" id="ARBA00004251"/>
    </source>
</evidence>
<dbReference type="PANTHER" id="PTHR48063:SF101">
    <property type="entry name" value="LRR RECEPTOR-LIKE SERINE_THREONINE-PROTEIN KINASE FLS2"/>
    <property type="match status" value="1"/>
</dbReference>
<dbReference type="AlphaFoldDB" id="A0A2Z7AZS6"/>
<sequence>MSIKDKIFHLYFLVLLLSFSTSLASGNTIRCLDSERRALLELRNELVDEYGRLSSWGTGENKRECCEWRGVYCHNRTNHVARLSLRGPSQSDGYAPLQGAISPSLLELKRLTYLDLSLNDFESSSIPEFIGSLDELRYLNLSNANFGGTVPQSFGNLSKLVYLDLGYNFLFSESLGWLIHLRLLESLDLSRVFLVDETTNWLREISGLSSIKELHWRYADLKDLLPSSLPTANASNPLAILDLSRNHLSFSTLHWFLHFNGSLTFIDFSVNNLSGPILSAFESLRSLEHLDLSRNALEGGIPKFLGNMSSLLYLNLQRTHLTAQLSELMMNLTGSLEKNLQYLDLSYNSINGSLIDFSRFSSLTQLALRSNRLNGFIEKGYLNLPLLIALDMSSNNFTGAIADLTTSPYLEVLFLNNNMFNGPLAESIGRLAQLKVLCLGSNQLQGVVTEAHLSNLSRLQLLELSSNSQLTLNCSPDWVPAFQLVAASLSGCNIGPRFPEWLRFQTKLMFLDISFNQITDSIPTWLGDLASKLVYLNVSSNQIYGLFPNITFSTATINSDSYALVPDTEGGSVLDLSRNRIIGPVYFLCLTSTWRLLDLSNNRFFGQLPECFANYSSLQFLSLANNGFTGKIPESFGLLSSLSWLNLRNNTFSGRIPSSMRNCQSLEVIDLGDNRLTGEIPAWIGTQFSISLLVLSLRSNAFYGDIPSSICSLERIQVLALSSNNISGVIPNCIHFLKAMAKRPTPFTLLYLTEMARQNPGEDAFSAYRGLLDGVYFLWKGQEVEFVNGLTLVSLIDLSDNDLGGIIPSEITELTGLIGLNLARNNLTGYIPQHIGHLRSLDILDLSGNHLSGGIPPGIGNLSLLGFLNLSYNNLSGRIPPGLNFDESSYIGNSLLCGRPILGTSCPGDRETHRHPSFIDDGKKGSVSQEHEEDSFISRGFYISLGLGGSTISWLNEYLSNQQNSMQLPLTPSEKDCDHSITRSCHSGTNSTRAQRKESRKTKLKPYSPVARPAPVCRKWRSMADVPRAILAEHLGISRCDEFSQYSLASRGMISTQKSYIPSYRYSGVSPEKLPTSSNPYSCLQITKGTTRRLSSFLEDRHPDLPISRRNHLM</sequence>
<keyword evidence="8" id="KW-1133">Transmembrane helix</keyword>
<evidence type="ECO:0000256" key="8">
    <source>
        <dbReference type="ARBA" id="ARBA00022989"/>
    </source>
</evidence>
<evidence type="ECO:0000256" key="9">
    <source>
        <dbReference type="ARBA" id="ARBA00023136"/>
    </source>
</evidence>